<dbReference type="RefSeq" id="WP_078930923.1">
    <property type="nucleotide sequence ID" value="NZ_CAMCOW010000001.1"/>
</dbReference>
<evidence type="ECO:0000313" key="2">
    <source>
        <dbReference type="Proteomes" id="UP000190395"/>
    </source>
</evidence>
<dbReference type="OrthoDB" id="358820at2"/>
<protein>
    <submittedName>
        <fullName evidence="1">Uncharacterized protein</fullName>
    </submittedName>
</protein>
<sequence>MTKSNLIGEFVEPEIISAVEKIKDVADVQEVNSLAVTISRLFNAEKIFAEILAGSDDSKLISSFKKNLTLLIQKTWVEKDDETVKEQVLYNLEQFCAYIEAGKYADEYSRFGHILSDVVYLMFGPTSKEPIFEEYSLRIDPEFGVFWWYIQNLPEKANFSEQKSRALLLLGMYFLANY</sequence>
<gene>
    <name evidence="1" type="ORF">SAMN02745152_01176</name>
</gene>
<dbReference type="Proteomes" id="UP000190395">
    <property type="component" value="Unassembled WGS sequence"/>
</dbReference>
<evidence type="ECO:0000313" key="1">
    <source>
        <dbReference type="EMBL" id="SJZ77496.1"/>
    </source>
</evidence>
<reference evidence="1 2" key="1">
    <citation type="submission" date="2017-02" db="EMBL/GenBank/DDBJ databases">
        <authorList>
            <person name="Peterson S.W."/>
        </authorList>
    </citation>
    <scope>NUCLEOTIDE SEQUENCE [LARGE SCALE GENOMIC DNA]</scope>
    <source>
        <strain evidence="1 2">ATCC BAA-909</strain>
    </source>
</reference>
<dbReference type="STRING" id="225004.SAMN02745152_01176"/>
<organism evidence="1 2">
    <name type="scientific">Treponema berlinense</name>
    <dbReference type="NCBI Taxonomy" id="225004"/>
    <lineage>
        <taxon>Bacteria</taxon>
        <taxon>Pseudomonadati</taxon>
        <taxon>Spirochaetota</taxon>
        <taxon>Spirochaetia</taxon>
        <taxon>Spirochaetales</taxon>
        <taxon>Treponemataceae</taxon>
        <taxon>Treponema</taxon>
    </lineage>
</organism>
<keyword evidence="2" id="KW-1185">Reference proteome</keyword>
<proteinExistence type="predicted"/>
<name>A0A1T4NEK2_9SPIR</name>
<accession>A0A1T4NEK2</accession>
<dbReference type="AlphaFoldDB" id="A0A1T4NEK2"/>
<dbReference type="GeneID" id="303367418"/>
<dbReference type="EMBL" id="FUXC01000006">
    <property type="protein sequence ID" value="SJZ77496.1"/>
    <property type="molecule type" value="Genomic_DNA"/>
</dbReference>